<evidence type="ECO:0000313" key="4">
    <source>
        <dbReference type="Proteomes" id="UP000314982"/>
    </source>
</evidence>
<dbReference type="PRINTS" id="PR00633">
    <property type="entry name" value="RCCNDNSATION"/>
</dbReference>
<dbReference type="PROSITE" id="PS50012">
    <property type="entry name" value="RCC1_3"/>
    <property type="match status" value="3"/>
</dbReference>
<dbReference type="STRING" id="62062.ENSHHUP00000009869"/>
<dbReference type="GO" id="GO:0016567">
    <property type="term" value="P:protein ubiquitination"/>
    <property type="evidence" value="ECO:0007669"/>
    <property type="project" value="TreeGrafter"/>
</dbReference>
<dbReference type="Gene3D" id="2.130.10.30">
    <property type="entry name" value="Regulator of chromosome condensation 1/beta-lactamase-inhibitor protein II"/>
    <property type="match status" value="1"/>
</dbReference>
<dbReference type="Ensembl" id="ENSHHUT00000010175.1">
    <property type="protein sequence ID" value="ENSHHUP00000009869.1"/>
    <property type="gene ID" value="ENSHHUG00000006018.1"/>
</dbReference>
<keyword evidence="1" id="KW-0677">Repeat</keyword>
<feature type="repeat" description="RCC1" evidence="2">
    <location>
        <begin position="60"/>
        <end position="111"/>
    </location>
</feature>
<dbReference type="GeneTree" id="ENSGT00940000154975"/>
<keyword evidence="4" id="KW-1185">Reference proteome</keyword>
<feature type="repeat" description="RCC1" evidence="2">
    <location>
        <begin position="112"/>
        <end position="162"/>
    </location>
</feature>
<dbReference type="Pfam" id="PF00415">
    <property type="entry name" value="RCC1"/>
    <property type="match status" value="3"/>
</dbReference>
<dbReference type="GO" id="GO:0005737">
    <property type="term" value="C:cytoplasm"/>
    <property type="evidence" value="ECO:0007669"/>
    <property type="project" value="TreeGrafter"/>
</dbReference>
<evidence type="ECO:0000313" key="3">
    <source>
        <dbReference type="Ensembl" id="ENSHHUP00000009869.1"/>
    </source>
</evidence>
<dbReference type="GO" id="GO:0016020">
    <property type="term" value="C:membrane"/>
    <property type="evidence" value="ECO:0007669"/>
    <property type="project" value="TreeGrafter"/>
</dbReference>
<dbReference type="InterPro" id="IPR051210">
    <property type="entry name" value="Ub_ligase/GEF_domain"/>
</dbReference>
<accession>A0A4W5KCX2</accession>
<feature type="repeat" description="RCC1" evidence="2">
    <location>
        <begin position="6"/>
        <end position="59"/>
    </location>
</feature>
<reference evidence="4" key="1">
    <citation type="submission" date="2018-06" db="EMBL/GenBank/DDBJ databases">
        <title>Genome assembly of Danube salmon.</title>
        <authorList>
            <person name="Macqueen D.J."/>
            <person name="Gundappa M.K."/>
        </authorList>
    </citation>
    <scope>NUCLEOTIDE SEQUENCE [LARGE SCALE GENOMIC DNA]</scope>
</reference>
<name>A0A4W5KCX2_9TELE</name>
<reference evidence="3" key="2">
    <citation type="submission" date="2025-08" db="UniProtKB">
        <authorList>
            <consortium name="Ensembl"/>
        </authorList>
    </citation>
    <scope>IDENTIFICATION</scope>
</reference>
<sequence>MLSVFLQLYATGYGAGGRLGIGGTESVSTPTLLESIQHVFIRKVAVNSGGKHCLALSSEGEVYSWGEAEDGKLGHGNRSPCDRPRVIESLRGVEVVDVAAGGAHSACITASGELYTWGKGRYGRLGHGDSEDQLKPKLVSQSSLFSPLNFSTSLHSIVLFSSISLLLTFLLSF</sequence>
<protein>
    <submittedName>
        <fullName evidence="3">Uncharacterized protein</fullName>
    </submittedName>
</protein>
<dbReference type="InterPro" id="IPR009091">
    <property type="entry name" value="RCC1/BLIP-II"/>
</dbReference>
<organism evidence="3 4">
    <name type="scientific">Hucho hucho</name>
    <name type="common">huchen</name>
    <dbReference type="NCBI Taxonomy" id="62062"/>
    <lineage>
        <taxon>Eukaryota</taxon>
        <taxon>Metazoa</taxon>
        <taxon>Chordata</taxon>
        <taxon>Craniata</taxon>
        <taxon>Vertebrata</taxon>
        <taxon>Euteleostomi</taxon>
        <taxon>Actinopterygii</taxon>
        <taxon>Neopterygii</taxon>
        <taxon>Teleostei</taxon>
        <taxon>Protacanthopterygii</taxon>
        <taxon>Salmoniformes</taxon>
        <taxon>Salmonidae</taxon>
        <taxon>Salmoninae</taxon>
        <taxon>Hucho</taxon>
    </lineage>
</organism>
<dbReference type="PANTHER" id="PTHR22870:SF398">
    <property type="entry name" value="E3 UBIQUITIN-PROTEIN LIGASE HERC2"/>
    <property type="match status" value="1"/>
</dbReference>
<dbReference type="SUPFAM" id="SSF50985">
    <property type="entry name" value="RCC1/BLIP-II"/>
    <property type="match status" value="1"/>
</dbReference>
<reference evidence="3" key="3">
    <citation type="submission" date="2025-09" db="UniProtKB">
        <authorList>
            <consortium name="Ensembl"/>
        </authorList>
    </citation>
    <scope>IDENTIFICATION</scope>
</reference>
<dbReference type="InterPro" id="IPR000408">
    <property type="entry name" value="Reg_chr_condens"/>
</dbReference>
<proteinExistence type="predicted"/>
<evidence type="ECO:0000256" key="2">
    <source>
        <dbReference type="PROSITE-ProRule" id="PRU00235"/>
    </source>
</evidence>
<dbReference type="AlphaFoldDB" id="A0A4W5KCX2"/>
<dbReference type="Proteomes" id="UP000314982">
    <property type="component" value="Unassembled WGS sequence"/>
</dbReference>
<evidence type="ECO:0000256" key="1">
    <source>
        <dbReference type="ARBA" id="ARBA00022737"/>
    </source>
</evidence>
<dbReference type="GO" id="GO:0061630">
    <property type="term" value="F:ubiquitin protein ligase activity"/>
    <property type="evidence" value="ECO:0007669"/>
    <property type="project" value="TreeGrafter"/>
</dbReference>
<dbReference type="PANTHER" id="PTHR22870">
    <property type="entry name" value="REGULATOR OF CHROMOSOME CONDENSATION"/>
    <property type="match status" value="1"/>
</dbReference>